<name>A0A699YLW6_HAELA</name>
<organism evidence="2 3">
    <name type="scientific">Haematococcus lacustris</name>
    <name type="common">Green alga</name>
    <name type="synonym">Haematococcus pluvialis</name>
    <dbReference type="NCBI Taxonomy" id="44745"/>
    <lineage>
        <taxon>Eukaryota</taxon>
        <taxon>Viridiplantae</taxon>
        <taxon>Chlorophyta</taxon>
        <taxon>core chlorophytes</taxon>
        <taxon>Chlorophyceae</taxon>
        <taxon>CS clade</taxon>
        <taxon>Chlamydomonadales</taxon>
        <taxon>Haematococcaceae</taxon>
        <taxon>Haematococcus</taxon>
    </lineage>
</organism>
<proteinExistence type="predicted"/>
<evidence type="ECO:0000313" key="2">
    <source>
        <dbReference type="EMBL" id="GFH08858.1"/>
    </source>
</evidence>
<evidence type="ECO:0000256" key="1">
    <source>
        <dbReference type="SAM" id="MobiDB-lite"/>
    </source>
</evidence>
<dbReference type="Proteomes" id="UP000485058">
    <property type="component" value="Unassembled WGS sequence"/>
</dbReference>
<feature type="region of interest" description="Disordered" evidence="1">
    <location>
        <begin position="1"/>
        <end position="55"/>
    </location>
</feature>
<gene>
    <name evidence="2" type="ORF">HaLaN_03892</name>
</gene>
<feature type="compositionally biased region" description="Polar residues" evidence="1">
    <location>
        <begin position="1"/>
        <end position="19"/>
    </location>
</feature>
<protein>
    <submittedName>
        <fullName evidence="2">Uncharacterized protein</fullName>
    </submittedName>
</protein>
<reference evidence="2 3" key="1">
    <citation type="submission" date="2020-02" db="EMBL/GenBank/DDBJ databases">
        <title>Draft genome sequence of Haematococcus lacustris strain NIES-144.</title>
        <authorList>
            <person name="Morimoto D."/>
            <person name="Nakagawa S."/>
            <person name="Yoshida T."/>
            <person name="Sawayama S."/>
        </authorList>
    </citation>
    <scope>NUCLEOTIDE SEQUENCE [LARGE SCALE GENOMIC DNA]</scope>
    <source>
        <strain evidence="2 3">NIES-144</strain>
    </source>
</reference>
<dbReference type="EMBL" id="BLLF01000189">
    <property type="protein sequence ID" value="GFH08858.1"/>
    <property type="molecule type" value="Genomic_DNA"/>
</dbReference>
<feature type="compositionally biased region" description="Polar residues" evidence="1">
    <location>
        <begin position="109"/>
        <end position="122"/>
    </location>
</feature>
<evidence type="ECO:0000313" key="3">
    <source>
        <dbReference type="Proteomes" id="UP000485058"/>
    </source>
</evidence>
<sequence length="243" mass="24208">MASLRGSSGLWTPEQQQGSGAADSQLGVQAVMPASSNDSSGAQGAGAGGLSRTTSTGATAAAGCLGRCGAGEESGVGGSSQQPSARLLQGALRWHTPVGGGVDGSSGSTRHGSSPGPGQQQRPAEYAGAGVGRDEEAILMLLREGGATQFASISMAATPTTCSRALMACCSVKQLGQVEGQAGGGGAGTMRRHASLMTGSRSSRGSGASDNFTVLRATVADWLAEDMFEENDVMAAIMQQEHT</sequence>
<accession>A0A699YLW6</accession>
<feature type="region of interest" description="Disordered" evidence="1">
    <location>
        <begin position="95"/>
        <end position="130"/>
    </location>
</feature>
<keyword evidence="3" id="KW-1185">Reference proteome</keyword>
<dbReference type="AlphaFoldDB" id="A0A699YLW6"/>
<comment type="caution">
    <text evidence="2">The sequence shown here is derived from an EMBL/GenBank/DDBJ whole genome shotgun (WGS) entry which is preliminary data.</text>
</comment>